<feature type="region of interest" description="Disordered" evidence="2">
    <location>
        <begin position="96"/>
        <end position="135"/>
    </location>
</feature>
<organism evidence="3 4">
    <name type="scientific">Colletotrichum sublineola</name>
    <name type="common">Sorghum anthracnose fungus</name>
    <dbReference type="NCBI Taxonomy" id="1173701"/>
    <lineage>
        <taxon>Eukaryota</taxon>
        <taxon>Fungi</taxon>
        <taxon>Dikarya</taxon>
        <taxon>Ascomycota</taxon>
        <taxon>Pezizomycotina</taxon>
        <taxon>Sordariomycetes</taxon>
        <taxon>Hypocreomycetidae</taxon>
        <taxon>Glomerellales</taxon>
        <taxon>Glomerellaceae</taxon>
        <taxon>Colletotrichum</taxon>
        <taxon>Colletotrichum graminicola species complex</taxon>
    </lineage>
</organism>
<dbReference type="Proteomes" id="UP000027238">
    <property type="component" value="Unassembled WGS sequence"/>
</dbReference>
<name>A0A066XEA3_COLSU</name>
<evidence type="ECO:0000256" key="1">
    <source>
        <dbReference type="SAM" id="Coils"/>
    </source>
</evidence>
<evidence type="ECO:0000313" key="3">
    <source>
        <dbReference type="EMBL" id="KDN64350.1"/>
    </source>
</evidence>
<keyword evidence="4" id="KW-1185">Reference proteome</keyword>
<feature type="compositionally biased region" description="Low complexity" evidence="2">
    <location>
        <begin position="119"/>
        <end position="135"/>
    </location>
</feature>
<accession>A0A066XEA3</accession>
<dbReference type="OrthoDB" id="66964at2759"/>
<proteinExistence type="predicted"/>
<keyword evidence="1" id="KW-0175">Coiled coil</keyword>
<gene>
    <name evidence="3" type="ORF">CSUB01_06231</name>
</gene>
<evidence type="ECO:0000313" key="4">
    <source>
        <dbReference type="Proteomes" id="UP000027238"/>
    </source>
</evidence>
<evidence type="ECO:0000256" key="2">
    <source>
        <dbReference type="SAM" id="MobiDB-lite"/>
    </source>
</evidence>
<dbReference type="OMA" id="SNLRTWA"/>
<reference evidence="4" key="1">
    <citation type="journal article" date="2014" name="Genome Announc.">
        <title>Draft genome sequence of Colletotrichum sublineola, a destructive pathogen of cultivated sorghum.</title>
        <authorList>
            <person name="Baroncelli R."/>
            <person name="Sanz-Martin J.M."/>
            <person name="Rech G.E."/>
            <person name="Sukno S.A."/>
            <person name="Thon M.R."/>
        </authorList>
    </citation>
    <scope>NUCLEOTIDE SEQUENCE [LARGE SCALE GENOMIC DNA]</scope>
    <source>
        <strain evidence="4">TX430BB</strain>
    </source>
</reference>
<dbReference type="eggNOG" id="ENOG502ST0H">
    <property type="taxonomic scope" value="Eukaryota"/>
</dbReference>
<dbReference type="AlphaFoldDB" id="A0A066XEA3"/>
<dbReference type="HOGENOM" id="CLU_054584_0_0_1"/>
<dbReference type="STRING" id="1173701.A0A066XEA3"/>
<feature type="coiled-coil region" evidence="1">
    <location>
        <begin position="356"/>
        <end position="387"/>
    </location>
</feature>
<protein>
    <submittedName>
        <fullName evidence="3">Uncharacterized protein</fullName>
    </submittedName>
</protein>
<sequence length="387" mass="42082">MLPPVEQSVLRNNPEFAELHHALTTAILNPDGTTKKPATKEQTSAQNVSVALPWSLYHPEIIIITPRQLQSLPADTHQELADHRFKAAKEHLLINAISKTAPPEPKAAPARTIARSKSASQPASAPQPQPQQQQQLPDSLLDLLLLLPPLLTPTTEPLHADSLAILLSNPPFTEFPSLLPQLGELVSATLHSSAVALARIASPTTNPSFLHRNVPALQTTYQRLESDLREAKYALARERLRAADSLTAVLDKHAGALTLLVRALEAKHGVVARSLEFRAAEAGLEAQRAEADAVAAREGVRKEVYSPEMVAALSNYAAHLRDARMRLESVVTTLRAELEAYGVAVGDDGAGGDGGKERVLREMARKKRQLEKELEDAKRDLARLDKA</sequence>
<comment type="caution">
    <text evidence="3">The sequence shown here is derived from an EMBL/GenBank/DDBJ whole genome shotgun (WGS) entry which is preliminary data.</text>
</comment>
<dbReference type="EMBL" id="JMSE01001140">
    <property type="protein sequence ID" value="KDN64350.1"/>
    <property type="molecule type" value="Genomic_DNA"/>
</dbReference>